<sequence length="120" mass="13568">MKRHPLLCVAIVCSTVIEAPNVSCPEDIYHPYIRTLEQPHHWYLGRHCHQLSTAFDASGIIYYDDAGNVVVSNGTYEIGTTTITCNGTDYALNAGSCLFNLSYWRRRNNQSDCNYFNNGE</sequence>
<keyword evidence="1" id="KW-0732">Signal</keyword>
<feature type="signal peptide" evidence="1">
    <location>
        <begin position="1"/>
        <end position="19"/>
    </location>
</feature>
<accession>A0A8B7Z1L2</accession>
<dbReference type="Proteomes" id="UP000694845">
    <property type="component" value="Unplaced"/>
</dbReference>
<dbReference type="GeneID" id="110984015"/>
<proteinExistence type="predicted"/>
<evidence type="ECO:0000313" key="2">
    <source>
        <dbReference type="Proteomes" id="UP000694845"/>
    </source>
</evidence>
<keyword evidence="2" id="KW-1185">Reference proteome</keyword>
<dbReference type="AlphaFoldDB" id="A0A8B7Z1L2"/>
<evidence type="ECO:0000313" key="3">
    <source>
        <dbReference type="RefSeq" id="XP_022099489.1"/>
    </source>
</evidence>
<gene>
    <name evidence="3" type="primary">LOC110984015</name>
</gene>
<feature type="chain" id="PRO_5034356234" evidence="1">
    <location>
        <begin position="20"/>
        <end position="120"/>
    </location>
</feature>
<dbReference type="KEGG" id="aplc:110984015"/>
<evidence type="ECO:0000256" key="1">
    <source>
        <dbReference type="SAM" id="SignalP"/>
    </source>
</evidence>
<organism evidence="2 3">
    <name type="scientific">Acanthaster planci</name>
    <name type="common">Crown-of-thorns starfish</name>
    <dbReference type="NCBI Taxonomy" id="133434"/>
    <lineage>
        <taxon>Eukaryota</taxon>
        <taxon>Metazoa</taxon>
        <taxon>Echinodermata</taxon>
        <taxon>Eleutherozoa</taxon>
        <taxon>Asterozoa</taxon>
        <taxon>Asteroidea</taxon>
        <taxon>Valvatacea</taxon>
        <taxon>Valvatida</taxon>
        <taxon>Acanthasteridae</taxon>
        <taxon>Acanthaster</taxon>
    </lineage>
</organism>
<dbReference type="RefSeq" id="XP_022099489.1">
    <property type="nucleotide sequence ID" value="XM_022243797.1"/>
</dbReference>
<name>A0A8B7Z1L2_ACAPL</name>
<protein>
    <submittedName>
        <fullName evidence="3">Uncharacterized protein LOC110984015 isoform X1</fullName>
    </submittedName>
</protein>
<reference evidence="3" key="1">
    <citation type="submission" date="2025-08" db="UniProtKB">
        <authorList>
            <consortium name="RefSeq"/>
        </authorList>
    </citation>
    <scope>IDENTIFICATION</scope>
</reference>